<feature type="transmembrane region" description="Helical" evidence="1">
    <location>
        <begin position="287"/>
        <end position="308"/>
    </location>
</feature>
<name>A0A7I4YFB9_HAECO</name>
<dbReference type="Proteomes" id="UP000025227">
    <property type="component" value="Unplaced"/>
</dbReference>
<feature type="transmembrane region" description="Helical" evidence="1">
    <location>
        <begin position="91"/>
        <end position="111"/>
    </location>
</feature>
<feature type="transmembrane region" description="Helical" evidence="1">
    <location>
        <begin position="168"/>
        <end position="187"/>
    </location>
</feature>
<evidence type="ECO:0000256" key="1">
    <source>
        <dbReference type="SAM" id="Phobius"/>
    </source>
</evidence>
<keyword evidence="2" id="KW-1185">Reference proteome</keyword>
<dbReference type="OrthoDB" id="5870421at2759"/>
<reference evidence="3" key="1">
    <citation type="submission" date="2020-12" db="UniProtKB">
        <authorList>
            <consortium name="WormBaseParasite"/>
        </authorList>
    </citation>
    <scope>IDENTIFICATION</scope>
    <source>
        <strain evidence="3">MHco3</strain>
    </source>
</reference>
<accession>A0A7I4YFB9</accession>
<dbReference type="OMA" id="EVTIMAM"/>
<feature type="transmembrane region" description="Helical" evidence="1">
    <location>
        <begin position="117"/>
        <end position="138"/>
    </location>
</feature>
<feature type="transmembrane region" description="Helical" evidence="1">
    <location>
        <begin position="199"/>
        <end position="221"/>
    </location>
</feature>
<feature type="transmembrane region" description="Helical" evidence="1">
    <location>
        <begin position="241"/>
        <end position="266"/>
    </location>
</feature>
<proteinExistence type="predicted"/>
<protein>
    <submittedName>
        <fullName evidence="3">Serpentine receptor class gamma</fullName>
    </submittedName>
</protein>
<sequence length="374" mass="42730">MNRMSLLPAFTTPPPTTTTARFRGGPRDFLVPLCTTGDCTGEEKAKQVIYSTTMLKALETVTTLAVLVVSQFLFVILITGRRRFTVCNYKFILISSTYFTFYFYIFMESYFDLQVPFFKMLRILVIVIAFRSVVSIALKLPKLWFGAIIVNQNMATLVVDVLSKRLLILLIFLMALNRFLIIFCPALDNLLFARYRYIALCMSCLVISAAETYAVIAATNLRRVFVSEIGFVDYIDATKPYEISCFVFLAVSFTSLCLQLIILMYLRCHSQSTSTKTGEMQKRMLREVTIMAMVNTAFTLLFIILYQMPSSYESRMVLISIYNILCFVPDILIPVCILIGSREVHEEISSRFSTVTKVKPLHSHKTVTISHQRH</sequence>
<feature type="transmembrane region" description="Helical" evidence="1">
    <location>
        <begin position="320"/>
        <end position="341"/>
    </location>
</feature>
<evidence type="ECO:0000313" key="2">
    <source>
        <dbReference type="Proteomes" id="UP000025227"/>
    </source>
</evidence>
<dbReference type="WBParaSite" id="HCON_00093280-00001">
    <property type="protein sequence ID" value="HCON_00093280-00001"/>
    <property type="gene ID" value="HCON_00093280"/>
</dbReference>
<organism evidence="2 3">
    <name type="scientific">Haemonchus contortus</name>
    <name type="common">Barber pole worm</name>
    <dbReference type="NCBI Taxonomy" id="6289"/>
    <lineage>
        <taxon>Eukaryota</taxon>
        <taxon>Metazoa</taxon>
        <taxon>Ecdysozoa</taxon>
        <taxon>Nematoda</taxon>
        <taxon>Chromadorea</taxon>
        <taxon>Rhabditida</taxon>
        <taxon>Rhabditina</taxon>
        <taxon>Rhabditomorpha</taxon>
        <taxon>Strongyloidea</taxon>
        <taxon>Trichostrongylidae</taxon>
        <taxon>Haemonchus</taxon>
    </lineage>
</organism>
<keyword evidence="1" id="KW-1133">Transmembrane helix</keyword>
<keyword evidence="1" id="KW-0812">Transmembrane</keyword>
<dbReference type="AlphaFoldDB" id="A0A7I4YFB9"/>
<evidence type="ECO:0000313" key="3">
    <source>
        <dbReference type="WBParaSite" id="HCON_00093280-00001"/>
    </source>
</evidence>
<keyword evidence="1" id="KW-0472">Membrane</keyword>
<feature type="transmembrane region" description="Helical" evidence="1">
    <location>
        <begin position="60"/>
        <end position="79"/>
    </location>
</feature>